<sequence length="604" mass="62895">MSDSSWQQAVLSEIGVSRRGLQVLDATPSGPAQGTWGADAPPRPAQERALAASVPPQVAQAAQPEPQPAPVQTAQPAQSAQPVQSAQPAQTVQAAQAMQNAQPAPEAPSPVPEAPPFPQVADAAQDVPDEPAPLLPEPPAPEPPAPAPVAPDPVPPPQIQQQAPQPAFQDQAFQEQAAQQQALQEQAFQEQAAQQAATQQQAAPQQQTMQQTTEQATQQGADVPAEAQQQADPFIHSDFDWEAAVNPVLGAVQPAADQAMQRGQQGQQAAWPDPAAAAQQAAQPAPVQPVMPGQPAGPGQMPGQQIPPADLVRRNQHGDALARRVGRGVLKAVGGGAREARLLAAFGELMQRSVPSSRQIAVASVRGGAGKTTMAALVATELARHRADRVLAADADAELGSLPLRLGVRSQLSLFELAAQKPQSFEEAARFLTRTPDGLWVLSSTRGGRIAGEFTLETFETALSAVSRYVAATVVDCGAGILTEVNRGVIAGSHGLVLVTPGTVDGALSARGALEWFVSNDQQDVLRRTVIAMVSHAPQVGADLQRAHQMLAAWGLPVVAVPYDRHLATGSSLELGRVSAAARMAGIQVVHEVFARSLGAGVAR</sequence>
<feature type="region of interest" description="Disordered" evidence="1">
    <location>
        <begin position="1"/>
        <end position="227"/>
    </location>
</feature>
<gene>
    <name evidence="3" type="ORF">J4557_41605</name>
</gene>
<dbReference type="InterPro" id="IPR002586">
    <property type="entry name" value="CobQ/CobB/MinD/ParA_Nub-bd_dom"/>
</dbReference>
<dbReference type="Proteomes" id="UP000666915">
    <property type="component" value="Unassembled WGS sequence"/>
</dbReference>
<feature type="domain" description="CobQ/CobB/MinD/ParA nucleotide binding" evidence="2">
    <location>
        <begin position="360"/>
        <end position="455"/>
    </location>
</feature>
<dbReference type="InterPro" id="IPR027417">
    <property type="entry name" value="P-loop_NTPase"/>
</dbReference>
<protein>
    <recommendedName>
        <fullName evidence="2">CobQ/CobB/MinD/ParA nucleotide binding domain-containing protein</fullName>
    </recommendedName>
</protein>
<feature type="compositionally biased region" description="Low complexity" evidence="1">
    <location>
        <begin position="51"/>
        <end position="104"/>
    </location>
</feature>
<dbReference type="Gene3D" id="3.40.50.300">
    <property type="entry name" value="P-loop containing nucleotide triphosphate hydrolases"/>
    <property type="match status" value="1"/>
</dbReference>
<dbReference type="RefSeq" id="WP_208272338.1">
    <property type="nucleotide sequence ID" value="NZ_BAAAGM010000020.1"/>
</dbReference>
<dbReference type="EMBL" id="JAGEOK010000040">
    <property type="protein sequence ID" value="MBO2444035.1"/>
    <property type="molecule type" value="Genomic_DNA"/>
</dbReference>
<proteinExistence type="predicted"/>
<evidence type="ECO:0000313" key="3">
    <source>
        <dbReference type="EMBL" id="MBO2444035.1"/>
    </source>
</evidence>
<dbReference type="PANTHER" id="PTHR43384:SF14">
    <property type="entry name" value="ESX-1 SECRETION-ASSOCIATED PROTEIN ESPI"/>
    <property type="match status" value="1"/>
</dbReference>
<evidence type="ECO:0000256" key="1">
    <source>
        <dbReference type="SAM" id="MobiDB-lite"/>
    </source>
</evidence>
<dbReference type="SUPFAM" id="SSF52540">
    <property type="entry name" value="P-loop containing nucleoside triphosphate hydrolases"/>
    <property type="match status" value="1"/>
</dbReference>
<reference evidence="3 4" key="1">
    <citation type="submission" date="2021-03" db="EMBL/GenBank/DDBJ databases">
        <authorList>
            <person name="Kanchanasin P."/>
            <person name="Saeng-In P."/>
            <person name="Phongsopitanun W."/>
            <person name="Yuki M."/>
            <person name="Kudo T."/>
            <person name="Ohkuma M."/>
            <person name="Tanasupawat S."/>
        </authorList>
    </citation>
    <scope>NUCLEOTIDE SEQUENCE [LARGE SCALE GENOMIC DNA]</scope>
    <source>
        <strain evidence="3 4">L46</strain>
    </source>
</reference>
<keyword evidence="4" id="KW-1185">Reference proteome</keyword>
<feature type="compositionally biased region" description="Pro residues" evidence="1">
    <location>
        <begin position="130"/>
        <end position="158"/>
    </location>
</feature>
<feature type="compositionally biased region" description="Low complexity" evidence="1">
    <location>
        <begin position="256"/>
        <end position="309"/>
    </location>
</feature>
<evidence type="ECO:0000259" key="2">
    <source>
        <dbReference type="Pfam" id="PF01656"/>
    </source>
</evidence>
<feature type="compositionally biased region" description="Pro residues" evidence="1">
    <location>
        <begin position="105"/>
        <end position="118"/>
    </location>
</feature>
<comment type="caution">
    <text evidence="3">The sequence shown here is derived from an EMBL/GenBank/DDBJ whole genome shotgun (WGS) entry which is preliminary data.</text>
</comment>
<accession>A0ABS3RD50</accession>
<name>A0ABS3RD50_9ACTN</name>
<feature type="compositionally biased region" description="Polar residues" evidence="1">
    <location>
        <begin position="1"/>
        <end position="10"/>
    </location>
</feature>
<feature type="compositionally biased region" description="Low complexity" evidence="1">
    <location>
        <begin position="159"/>
        <end position="219"/>
    </location>
</feature>
<organism evidence="3 4">
    <name type="scientific">Actinomadura nitritigenes</name>
    <dbReference type="NCBI Taxonomy" id="134602"/>
    <lineage>
        <taxon>Bacteria</taxon>
        <taxon>Bacillati</taxon>
        <taxon>Actinomycetota</taxon>
        <taxon>Actinomycetes</taxon>
        <taxon>Streptosporangiales</taxon>
        <taxon>Thermomonosporaceae</taxon>
        <taxon>Actinomadura</taxon>
    </lineage>
</organism>
<dbReference type="PANTHER" id="PTHR43384">
    <property type="entry name" value="SEPTUM SITE-DETERMINING PROTEIN MIND HOMOLOG, CHLOROPLASTIC-RELATED"/>
    <property type="match status" value="1"/>
</dbReference>
<evidence type="ECO:0000313" key="4">
    <source>
        <dbReference type="Proteomes" id="UP000666915"/>
    </source>
</evidence>
<dbReference type="Pfam" id="PF01656">
    <property type="entry name" value="CbiA"/>
    <property type="match status" value="1"/>
</dbReference>
<feature type="region of interest" description="Disordered" evidence="1">
    <location>
        <begin position="256"/>
        <end position="310"/>
    </location>
</feature>
<dbReference type="InterPro" id="IPR050625">
    <property type="entry name" value="ParA/MinD_ATPase"/>
</dbReference>